<evidence type="ECO:0000313" key="1">
    <source>
        <dbReference type="EMBL" id="MDI7920936.1"/>
    </source>
</evidence>
<gene>
    <name evidence="1" type="ORF">MRS75_02435</name>
</gene>
<name>A0AAE3U047_9HYPH</name>
<keyword evidence="2" id="KW-1185">Reference proteome</keyword>
<comment type="caution">
    <text evidence="1">The sequence shown here is derived from an EMBL/GenBank/DDBJ whole genome shotgun (WGS) entry which is preliminary data.</text>
</comment>
<reference evidence="1" key="1">
    <citation type="submission" date="2022-03" db="EMBL/GenBank/DDBJ databases">
        <title>Fererhizobium litorale gen. nov., sp. nov., isolated from sandy sediments of the Sea of Japan seashore.</title>
        <authorList>
            <person name="Romanenko L."/>
            <person name="Kurilenko V."/>
            <person name="Otstavnykh N."/>
            <person name="Svetashev V."/>
            <person name="Tekutyeva L."/>
            <person name="Isaeva M."/>
            <person name="Mikhailov V."/>
        </authorList>
    </citation>
    <scope>NUCLEOTIDE SEQUENCE</scope>
    <source>
        <strain evidence="1">KMM 9576</strain>
    </source>
</reference>
<sequence length="67" mass="7848">MDCLTIEQTYEPKRSRFVPLLTRIGDALLRVGRSPVRLDLECLPDHIKRDLGFLDGREPHYDLDLLR</sequence>
<organism evidence="1 2">
    <name type="scientific">Ferirhizobium litorale</name>
    <dbReference type="NCBI Taxonomy" id="2927786"/>
    <lineage>
        <taxon>Bacteria</taxon>
        <taxon>Pseudomonadati</taxon>
        <taxon>Pseudomonadota</taxon>
        <taxon>Alphaproteobacteria</taxon>
        <taxon>Hyphomicrobiales</taxon>
        <taxon>Rhizobiaceae</taxon>
        <taxon>Ferirhizobium</taxon>
    </lineage>
</organism>
<proteinExistence type="predicted"/>
<protein>
    <submittedName>
        <fullName evidence="1">Uncharacterized protein</fullName>
    </submittedName>
</protein>
<accession>A0AAE3U047</accession>
<dbReference type="EMBL" id="JALDYZ010000001">
    <property type="protein sequence ID" value="MDI7920936.1"/>
    <property type="molecule type" value="Genomic_DNA"/>
</dbReference>
<dbReference type="Proteomes" id="UP001161580">
    <property type="component" value="Unassembled WGS sequence"/>
</dbReference>
<evidence type="ECO:0000313" key="2">
    <source>
        <dbReference type="Proteomes" id="UP001161580"/>
    </source>
</evidence>
<dbReference type="AlphaFoldDB" id="A0AAE3U047"/>